<dbReference type="PANTHER" id="PTHR12994">
    <property type="entry name" value="SECERNIN"/>
    <property type="match status" value="1"/>
</dbReference>
<organism evidence="5 6">
    <name type="scientific">Aphanomyces stellatus</name>
    <dbReference type="NCBI Taxonomy" id="120398"/>
    <lineage>
        <taxon>Eukaryota</taxon>
        <taxon>Sar</taxon>
        <taxon>Stramenopiles</taxon>
        <taxon>Oomycota</taxon>
        <taxon>Saprolegniomycetes</taxon>
        <taxon>Saprolegniales</taxon>
        <taxon>Verrucalvaceae</taxon>
        <taxon>Aphanomyces</taxon>
    </lineage>
</organism>
<feature type="chain" id="PRO_5036116546" evidence="3">
    <location>
        <begin position="20"/>
        <end position="647"/>
    </location>
</feature>
<protein>
    <submittedName>
        <fullName evidence="5">Aste57867_21944 protein</fullName>
    </submittedName>
</protein>
<dbReference type="EMBL" id="VJMH01007012">
    <property type="protein sequence ID" value="KAF0686239.1"/>
    <property type="molecule type" value="Genomic_DNA"/>
</dbReference>
<evidence type="ECO:0000256" key="2">
    <source>
        <dbReference type="SAM" id="Phobius"/>
    </source>
</evidence>
<keyword evidence="2" id="KW-1133">Transmembrane helix</keyword>
<dbReference type="Proteomes" id="UP000332933">
    <property type="component" value="Unassembled WGS sequence"/>
</dbReference>
<feature type="signal peptide" evidence="3">
    <location>
        <begin position="1"/>
        <end position="19"/>
    </location>
</feature>
<comment type="similarity">
    <text evidence="1">Belongs to the peptidase C69 family. Secernin subfamily.</text>
</comment>
<evidence type="ECO:0000313" key="5">
    <source>
        <dbReference type="EMBL" id="VFT98612.1"/>
    </source>
</evidence>
<keyword evidence="2" id="KW-0472">Membrane</keyword>
<dbReference type="EMBL" id="CAADRA010007038">
    <property type="protein sequence ID" value="VFT98612.1"/>
    <property type="molecule type" value="Genomic_DNA"/>
</dbReference>
<sequence>MQTLTALALAASMALMAHACTIVVVTKEASADNTPLTTHTDDTGGGAVDLRVVRVPAMDHAPGAKRAVFDFVSGYPRLTTHERGNDYRPKEGEDLMTPLGYIPQVPHTYAYWDQDYAMMNEKQLAIAESTASAKSAGWPLNLPYGHNLFHIGELSKLALERCDNARCAIQTMGDAAVQYGFYSVDSGSPDAPSYGDTAEALAVSDKFGETWIFHVLTGPQNASAVWVAQRVPPGHVSVVANGFVIRQMNLTDTDNFLASDNVLSFARDMGWWHESQGIPFDFTDVYNYDLPGPVAPLYTGRRVWRVLDWFAPSLKLDSTVGEANIPTYPFSVPVDTLVTVESVMELMKDHYEGTSYDQTKGLAAGPFGNPNRFDGPEYGVTGGWERPICMFRTLYSFVLQSNGALPDHVGGTIWYGQSVPHGTVYVPFSCGQETLPKSYVLGKQSEFHPESSWWYVAKMIFSRPTGGRVFDFVNNWSMLRFNVINAEVRDVAKTWQHRAFAAQARLREKGLTVSVVDVEAANNGFADQVFHAWWSLAWHLVSKYSDSYITTGEAPTEMNMPGYSKEWLLATDFATWPSNSYHAPLRAAAVVTNDAATTSLATSAATGYPGHHPLASLLYVGIGISIGVIGVLWIQKAHRRMGYHSLS</sequence>
<dbReference type="InterPro" id="IPR005322">
    <property type="entry name" value="Peptidase_C69"/>
</dbReference>
<proteinExistence type="inferred from homology"/>
<evidence type="ECO:0000313" key="4">
    <source>
        <dbReference type="EMBL" id="KAF0686239.1"/>
    </source>
</evidence>
<accession>A0A485LK77</accession>
<dbReference type="GO" id="GO:0016805">
    <property type="term" value="F:dipeptidase activity"/>
    <property type="evidence" value="ECO:0007669"/>
    <property type="project" value="InterPro"/>
</dbReference>
<feature type="transmembrane region" description="Helical" evidence="2">
    <location>
        <begin position="614"/>
        <end position="634"/>
    </location>
</feature>
<keyword evidence="2" id="KW-0812">Transmembrane</keyword>
<evidence type="ECO:0000256" key="1">
    <source>
        <dbReference type="ARBA" id="ARBA00005705"/>
    </source>
</evidence>
<keyword evidence="6" id="KW-1185">Reference proteome</keyword>
<dbReference type="AlphaFoldDB" id="A0A485LK77"/>
<gene>
    <name evidence="5" type="primary">Aste57867_21944</name>
    <name evidence="4" type="ORF">As57867_021875</name>
    <name evidence="5" type="ORF">ASTE57867_21944</name>
</gene>
<reference evidence="5 6" key="1">
    <citation type="submission" date="2019-03" db="EMBL/GenBank/DDBJ databases">
        <authorList>
            <person name="Gaulin E."/>
            <person name="Dumas B."/>
        </authorList>
    </citation>
    <scope>NUCLEOTIDE SEQUENCE [LARGE SCALE GENOMIC DNA]</scope>
    <source>
        <strain evidence="5">CBS 568.67</strain>
    </source>
</reference>
<evidence type="ECO:0000256" key="3">
    <source>
        <dbReference type="SAM" id="SignalP"/>
    </source>
</evidence>
<dbReference type="PANTHER" id="PTHR12994:SF17">
    <property type="entry name" value="LD30995P"/>
    <property type="match status" value="1"/>
</dbReference>
<dbReference type="GO" id="GO:0006508">
    <property type="term" value="P:proteolysis"/>
    <property type="evidence" value="ECO:0007669"/>
    <property type="project" value="InterPro"/>
</dbReference>
<dbReference type="Pfam" id="PF03577">
    <property type="entry name" value="Peptidase_C69"/>
    <property type="match status" value="1"/>
</dbReference>
<dbReference type="GO" id="GO:0070004">
    <property type="term" value="F:cysteine-type exopeptidase activity"/>
    <property type="evidence" value="ECO:0007669"/>
    <property type="project" value="InterPro"/>
</dbReference>
<reference evidence="4" key="2">
    <citation type="submission" date="2019-06" db="EMBL/GenBank/DDBJ databases">
        <title>Genomics analysis of Aphanomyces spp. identifies a new class of oomycete effector associated with host adaptation.</title>
        <authorList>
            <person name="Gaulin E."/>
        </authorList>
    </citation>
    <scope>NUCLEOTIDE SEQUENCE</scope>
    <source>
        <strain evidence="4">CBS 578.67</strain>
    </source>
</reference>
<name>A0A485LK77_9STRA</name>
<keyword evidence="3" id="KW-0732">Signal</keyword>
<evidence type="ECO:0000313" key="6">
    <source>
        <dbReference type="Proteomes" id="UP000332933"/>
    </source>
</evidence>
<dbReference type="OrthoDB" id="5175656at2759"/>